<dbReference type="GO" id="GO:0008775">
    <property type="term" value="F:acetate CoA-transferase activity"/>
    <property type="evidence" value="ECO:0007669"/>
    <property type="project" value="InterPro"/>
</dbReference>
<dbReference type="Gene3D" id="3.40.1080.20">
    <property type="entry name" value="Acetyl-CoA hydrolase/transferase C-terminal domain"/>
    <property type="match status" value="1"/>
</dbReference>
<dbReference type="SUPFAM" id="SSF100950">
    <property type="entry name" value="NagB/RpiA/CoA transferase-like"/>
    <property type="match status" value="2"/>
</dbReference>
<evidence type="ECO:0000313" key="5">
    <source>
        <dbReference type="EMBL" id="GGC78018.1"/>
    </source>
</evidence>
<feature type="domain" description="Acetyl-CoA hydrolase/transferase N-terminal" evidence="3">
    <location>
        <begin position="109"/>
        <end position="179"/>
    </location>
</feature>
<keyword evidence="2" id="KW-0808">Transferase</keyword>
<name>A0A916UM95_9HYPH</name>
<evidence type="ECO:0000313" key="6">
    <source>
        <dbReference type="Proteomes" id="UP000637002"/>
    </source>
</evidence>
<protein>
    <submittedName>
        <fullName evidence="5">4-hydroxybutyrate CoA-transferase</fullName>
    </submittedName>
</protein>
<proteinExistence type="inferred from homology"/>
<reference evidence="5" key="2">
    <citation type="submission" date="2020-09" db="EMBL/GenBank/DDBJ databases">
        <authorList>
            <person name="Sun Q."/>
            <person name="Zhou Y."/>
        </authorList>
    </citation>
    <scope>NUCLEOTIDE SEQUENCE</scope>
    <source>
        <strain evidence="5">CGMCC 1.12919</strain>
    </source>
</reference>
<feature type="domain" description="Acetyl-CoA hydrolase/transferase C-terminal" evidence="4">
    <location>
        <begin position="265"/>
        <end position="415"/>
    </location>
</feature>
<dbReference type="InterPro" id="IPR038460">
    <property type="entry name" value="AcetylCoA_hyd_C_sf"/>
</dbReference>
<evidence type="ECO:0000259" key="4">
    <source>
        <dbReference type="Pfam" id="PF13336"/>
    </source>
</evidence>
<evidence type="ECO:0000256" key="1">
    <source>
        <dbReference type="ARBA" id="ARBA00009632"/>
    </source>
</evidence>
<keyword evidence="6" id="KW-1185">Reference proteome</keyword>
<gene>
    <name evidence="5" type="primary">cat2</name>
    <name evidence="5" type="ORF">GCM10010994_40340</name>
</gene>
<dbReference type="EMBL" id="BMGG01000007">
    <property type="protein sequence ID" value="GGC78018.1"/>
    <property type="molecule type" value="Genomic_DNA"/>
</dbReference>
<reference evidence="5" key="1">
    <citation type="journal article" date="2014" name="Int. J. Syst. Evol. Microbiol.">
        <title>Complete genome sequence of Corynebacterium casei LMG S-19264T (=DSM 44701T), isolated from a smear-ripened cheese.</title>
        <authorList>
            <consortium name="US DOE Joint Genome Institute (JGI-PGF)"/>
            <person name="Walter F."/>
            <person name="Albersmeier A."/>
            <person name="Kalinowski J."/>
            <person name="Ruckert C."/>
        </authorList>
    </citation>
    <scope>NUCLEOTIDE SEQUENCE</scope>
    <source>
        <strain evidence="5">CGMCC 1.12919</strain>
    </source>
</reference>
<dbReference type="PANTHER" id="PTHR21432">
    <property type="entry name" value="ACETYL-COA HYDROLASE-RELATED"/>
    <property type="match status" value="1"/>
</dbReference>
<accession>A0A916UM95</accession>
<dbReference type="Gene3D" id="3.30.750.70">
    <property type="entry name" value="4-hydroxybutyrate coenzyme like domains"/>
    <property type="match status" value="1"/>
</dbReference>
<comment type="similarity">
    <text evidence="1">Belongs to the acetyl-CoA hydrolase/transferase family.</text>
</comment>
<dbReference type="PANTHER" id="PTHR21432:SF20">
    <property type="entry name" value="ACETYL-COA HYDROLASE"/>
    <property type="match status" value="1"/>
</dbReference>
<dbReference type="InterPro" id="IPR026888">
    <property type="entry name" value="AcetylCoA_hyd_C"/>
</dbReference>
<comment type="caution">
    <text evidence="5">The sequence shown here is derived from an EMBL/GenBank/DDBJ whole genome shotgun (WGS) entry which is preliminary data.</text>
</comment>
<evidence type="ECO:0000256" key="2">
    <source>
        <dbReference type="ARBA" id="ARBA00022679"/>
    </source>
</evidence>
<dbReference type="Gene3D" id="3.40.1080.10">
    <property type="entry name" value="Glutaconate Coenzyme A-transferase"/>
    <property type="match status" value="1"/>
</dbReference>
<evidence type="ECO:0000259" key="3">
    <source>
        <dbReference type="Pfam" id="PF02550"/>
    </source>
</evidence>
<dbReference type="Pfam" id="PF02550">
    <property type="entry name" value="AcetylCoA_hydro"/>
    <property type="match status" value="1"/>
</dbReference>
<dbReference type="GO" id="GO:0006083">
    <property type="term" value="P:acetate metabolic process"/>
    <property type="evidence" value="ECO:0007669"/>
    <property type="project" value="InterPro"/>
</dbReference>
<organism evidence="5 6">
    <name type="scientific">Chelatococcus reniformis</name>
    <dbReference type="NCBI Taxonomy" id="1494448"/>
    <lineage>
        <taxon>Bacteria</taxon>
        <taxon>Pseudomonadati</taxon>
        <taxon>Pseudomonadota</taxon>
        <taxon>Alphaproteobacteria</taxon>
        <taxon>Hyphomicrobiales</taxon>
        <taxon>Chelatococcaceae</taxon>
        <taxon>Chelatococcus</taxon>
    </lineage>
</organism>
<sequence length="419" mass="44425">MSRTAASKWRSAADAVDAIASGMTVGLGHVGAEPTALTAALWERGRDLRDVTLLSGMMLTGYPFLKPETGDGFRLKTWFMPGTLLSAEAREVEAEYLPLNWTQTARFLLSAGTDVALVQVSEADAAGYHSLGISTGQHRPMIRGSKLVIAEVNPAMPRTCGDSLIHESELDILVRAEHPLIAFPHRDGDPIDRAIGLKAAELIGDGTTIQFGIGTIPGAMLDGLLALGRCNLRILSQISDPARALIEAGACVADGPKAIVGEVIGSHALYEWARDNADLAMADALSTHAIAGFATRERFVSVNSALEIDLYGQVNSETLDGRQVGAIGGSIDFAIGAQLDGNLSIIALRSATKRGEARIVPVLKPGPVTVPRSLVQVVVTEHGVADLRNRTMKERAQALAAIAHPDHREDLARHAAAIR</sequence>
<dbReference type="InterPro" id="IPR046433">
    <property type="entry name" value="ActCoA_hydro"/>
</dbReference>
<dbReference type="Pfam" id="PF13336">
    <property type="entry name" value="AcetylCoA_hyd_C"/>
    <property type="match status" value="1"/>
</dbReference>
<dbReference type="InterPro" id="IPR003702">
    <property type="entry name" value="ActCoA_hydro_N"/>
</dbReference>
<dbReference type="Proteomes" id="UP000637002">
    <property type="component" value="Unassembled WGS sequence"/>
</dbReference>
<dbReference type="AlphaFoldDB" id="A0A916UM95"/>
<dbReference type="RefSeq" id="WP_188610969.1">
    <property type="nucleotide sequence ID" value="NZ_BMGG01000007.1"/>
</dbReference>
<dbReference type="InterPro" id="IPR037171">
    <property type="entry name" value="NagB/RpiA_transferase-like"/>
</dbReference>